<dbReference type="GO" id="GO:0004867">
    <property type="term" value="F:serine-type endopeptidase inhibitor activity"/>
    <property type="evidence" value="ECO:0007669"/>
    <property type="project" value="UniProtKB-KW"/>
</dbReference>
<keyword evidence="2" id="KW-0677">Repeat</keyword>
<evidence type="ECO:0000313" key="6">
    <source>
        <dbReference type="EMBL" id="AEO35726.1"/>
    </source>
</evidence>
<proteinExistence type="evidence at transcript level"/>
<dbReference type="InterPro" id="IPR020901">
    <property type="entry name" value="Prtase_inh_Kunz-CS"/>
</dbReference>
<name>G3MQF8_AMBMU</name>
<dbReference type="PROSITE" id="PS50279">
    <property type="entry name" value="BPTI_KUNITZ_2"/>
    <property type="match status" value="1"/>
</dbReference>
<keyword evidence="4" id="KW-1015">Disulfide bond</keyword>
<dbReference type="SUPFAM" id="SSF57362">
    <property type="entry name" value="BPTI-like"/>
    <property type="match status" value="1"/>
</dbReference>
<dbReference type="AlphaFoldDB" id="G3MQF8"/>
<dbReference type="FunFam" id="4.10.410.10:FF:000021">
    <property type="entry name" value="Serine protease inhibitor, putative"/>
    <property type="match status" value="1"/>
</dbReference>
<dbReference type="Pfam" id="PF00014">
    <property type="entry name" value="Kunitz_BPTI"/>
    <property type="match status" value="1"/>
</dbReference>
<dbReference type="PROSITE" id="PS00280">
    <property type="entry name" value="BPTI_KUNITZ_1"/>
    <property type="match status" value="1"/>
</dbReference>
<dbReference type="InterPro" id="IPR002223">
    <property type="entry name" value="Kunitz_BPTI"/>
</dbReference>
<keyword evidence="3" id="KW-0722">Serine protease inhibitor</keyword>
<dbReference type="InterPro" id="IPR036880">
    <property type="entry name" value="Kunitz_BPTI_sf"/>
</dbReference>
<dbReference type="GO" id="GO:0005615">
    <property type="term" value="C:extracellular space"/>
    <property type="evidence" value="ECO:0007669"/>
    <property type="project" value="TreeGrafter"/>
</dbReference>
<dbReference type="MEROPS" id="I02.955"/>
<dbReference type="PANTHER" id="PTHR10083:SF328">
    <property type="entry name" value="TISSUE FACTOR PATHWAY INHIBITOR"/>
    <property type="match status" value="1"/>
</dbReference>
<reference evidence="6" key="1">
    <citation type="journal article" date="2011" name="PLoS ONE">
        <title>A deep insight into the sialotranscriptome of the gulf coast tick, Amblyomma maculatum.</title>
        <authorList>
            <person name="Karim S."/>
            <person name="Singh P."/>
            <person name="Ribeiro J.M."/>
        </authorList>
    </citation>
    <scope>NUCLEOTIDE SEQUENCE</scope>
    <source>
        <tissue evidence="6">Salivary gland</tissue>
    </source>
</reference>
<dbReference type="InterPro" id="IPR050098">
    <property type="entry name" value="TFPI/VKTCI-like"/>
</dbReference>
<dbReference type="Gene3D" id="4.10.410.10">
    <property type="entry name" value="Pancreatic trypsin inhibitor Kunitz domain"/>
    <property type="match status" value="1"/>
</dbReference>
<accession>G3MQF8</accession>
<dbReference type="SMART" id="SM00131">
    <property type="entry name" value="KU"/>
    <property type="match status" value="1"/>
</dbReference>
<organism evidence="6">
    <name type="scientific">Amblyomma maculatum</name>
    <name type="common">Gulf Coast tick</name>
    <dbReference type="NCBI Taxonomy" id="34609"/>
    <lineage>
        <taxon>Eukaryota</taxon>
        <taxon>Metazoa</taxon>
        <taxon>Ecdysozoa</taxon>
        <taxon>Arthropoda</taxon>
        <taxon>Chelicerata</taxon>
        <taxon>Arachnida</taxon>
        <taxon>Acari</taxon>
        <taxon>Parasitiformes</taxon>
        <taxon>Ixodida</taxon>
        <taxon>Ixodoidea</taxon>
        <taxon>Ixodidae</taxon>
        <taxon>Amblyomminae</taxon>
        <taxon>Amblyomma</taxon>
    </lineage>
</organism>
<keyword evidence="1" id="KW-0646">Protease inhibitor</keyword>
<evidence type="ECO:0000256" key="1">
    <source>
        <dbReference type="ARBA" id="ARBA00022690"/>
    </source>
</evidence>
<dbReference type="EMBL" id="JO844109">
    <property type="protein sequence ID" value="AEO35726.1"/>
    <property type="molecule type" value="mRNA"/>
</dbReference>
<evidence type="ECO:0000259" key="5">
    <source>
        <dbReference type="PROSITE" id="PS50279"/>
    </source>
</evidence>
<protein>
    <recommendedName>
        <fullName evidence="5">BPTI/Kunitz inhibitor domain-containing protein</fullName>
    </recommendedName>
</protein>
<evidence type="ECO:0000256" key="4">
    <source>
        <dbReference type="ARBA" id="ARBA00023157"/>
    </source>
</evidence>
<sequence length="76" mass="8673">MACNYVLGCSEPAEPGPCKARFERWYFDSNTTTCRRFIYGGCRGNNNNFETKLECRRKCSPVKNTSNNEFTSVIST</sequence>
<dbReference type="PANTHER" id="PTHR10083">
    <property type="entry name" value="KUNITZ-TYPE PROTEASE INHIBITOR-RELATED"/>
    <property type="match status" value="1"/>
</dbReference>
<evidence type="ECO:0000256" key="2">
    <source>
        <dbReference type="ARBA" id="ARBA00022737"/>
    </source>
</evidence>
<dbReference type="PRINTS" id="PR00759">
    <property type="entry name" value="BASICPTASE"/>
</dbReference>
<evidence type="ECO:0000256" key="3">
    <source>
        <dbReference type="ARBA" id="ARBA00022900"/>
    </source>
</evidence>
<dbReference type="CDD" id="cd00109">
    <property type="entry name" value="Kunitz-type"/>
    <property type="match status" value="1"/>
</dbReference>
<feature type="domain" description="BPTI/Kunitz inhibitor" evidence="5">
    <location>
        <begin position="9"/>
        <end position="59"/>
    </location>
</feature>